<dbReference type="Pfam" id="PF18044">
    <property type="entry name" value="zf-CCCH_4"/>
    <property type="match status" value="1"/>
</dbReference>
<feature type="region of interest" description="Disordered" evidence="6">
    <location>
        <begin position="71"/>
        <end position="97"/>
    </location>
</feature>
<feature type="compositionally biased region" description="Basic and acidic residues" evidence="6">
    <location>
        <begin position="400"/>
        <end position="413"/>
    </location>
</feature>
<keyword evidence="3 5" id="KW-0863">Zinc-finger</keyword>
<accession>A0A0C9WE61</accession>
<reference evidence="8 9" key="1">
    <citation type="submission" date="2014-04" db="EMBL/GenBank/DDBJ databases">
        <title>Evolutionary Origins and Diversification of the Mycorrhizal Mutualists.</title>
        <authorList>
            <consortium name="DOE Joint Genome Institute"/>
            <consortium name="Mycorrhizal Genomics Consortium"/>
            <person name="Kohler A."/>
            <person name="Kuo A."/>
            <person name="Nagy L.G."/>
            <person name="Floudas D."/>
            <person name="Copeland A."/>
            <person name="Barry K.W."/>
            <person name="Cichocki N."/>
            <person name="Veneault-Fourrey C."/>
            <person name="LaButti K."/>
            <person name="Lindquist E.A."/>
            <person name="Lipzen A."/>
            <person name="Lundell T."/>
            <person name="Morin E."/>
            <person name="Murat C."/>
            <person name="Riley R."/>
            <person name="Ohm R."/>
            <person name="Sun H."/>
            <person name="Tunlid A."/>
            <person name="Henrissat B."/>
            <person name="Grigoriev I.V."/>
            <person name="Hibbett D.S."/>
            <person name="Martin F."/>
        </authorList>
    </citation>
    <scope>NUCLEOTIDE SEQUENCE [LARGE SCALE GENOMIC DNA]</scope>
    <source>
        <strain evidence="8 9">MD-312</strain>
    </source>
</reference>
<evidence type="ECO:0000256" key="3">
    <source>
        <dbReference type="ARBA" id="ARBA00022771"/>
    </source>
</evidence>
<feature type="domain" description="C3H1-type" evidence="7">
    <location>
        <begin position="120"/>
        <end position="149"/>
    </location>
</feature>
<keyword evidence="1 5" id="KW-0479">Metal-binding</keyword>
<organism evidence="8 9">
    <name type="scientific">Hydnomerulius pinastri MD-312</name>
    <dbReference type="NCBI Taxonomy" id="994086"/>
    <lineage>
        <taxon>Eukaryota</taxon>
        <taxon>Fungi</taxon>
        <taxon>Dikarya</taxon>
        <taxon>Basidiomycota</taxon>
        <taxon>Agaricomycotina</taxon>
        <taxon>Agaricomycetes</taxon>
        <taxon>Agaricomycetidae</taxon>
        <taxon>Boletales</taxon>
        <taxon>Boletales incertae sedis</taxon>
        <taxon>Leucogyrophana</taxon>
    </lineage>
</organism>
<gene>
    <name evidence="8" type="ORF">HYDPIDRAFT_41040</name>
</gene>
<evidence type="ECO:0000256" key="6">
    <source>
        <dbReference type="SAM" id="MobiDB-lite"/>
    </source>
</evidence>
<dbReference type="OrthoDB" id="410307at2759"/>
<evidence type="ECO:0000259" key="7">
    <source>
        <dbReference type="PROSITE" id="PS50103"/>
    </source>
</evidence>
<evidence type="ECO:0000313" key="9">
    <source>
        <dbReference type="Proteomes" id="UP000053820"/>
    </source>
</evidence>
<dbReference type="SMART" id="SM00356">
    <property type="entry name" value="ZnF_C3H1"/>
    <property type="match status" value="2"/>
</dbReference>
<dbReference type="Pfam" id="PF00642">
    <property type="entry name" value="zf-CCCH"/>
    <property type="match status" value="1"/>
</dbReference>
<evidence type="ECO:0000256" key="4">
    <source>
        <dbReference type="ARBA" id="ARBA00022833"/>
    </source>
</evidence>
<dbReference type="InterPro" id="IPR045877">
    <property type="entry name" value="ZFP36-like"/>
</dbReference>
<dbReference type="EMBL" id="KN839850">
    <property type="protein sequence ID" value="KIJ63636.1"/>
    <property type="molecule type" value="Genomic_DNA"/>
</dbReference>
<dbReference type="Proteomes" id="UP000053820">
    <property type="component" value="Unassembled WGS sequence"/>
</dbReference>
<sequence>MSTVPARHPKYRTKLCRNFISGKCAFGPTCSFIHPPVGMFPSYQTTSPFSRQLLTSWNALLPQIMASADQEGVQLTMQSPPQPQGSPLVDEDQSSSSLLLSTSDITNSELLSEARQHYNGRRKYPCRHFARTGGWCPAGDQCKFNHDLSTIHSSTVIREPKEGALPLHDVYNEEGRTISGGVLMGVTPLSQNTDQEYSFSSYTHTEEAKPYYSPPPWYWPGQPYSTYLPYYIPSYPVPVQAAVPVPPPPPAPAMQPNNYQPPTTTEVPAGLPTGAFEINGTTYFQPPAAPAPPPAFITHPIPAHPIPYRQMMHAPAPYYPPPPPPNYHTVNDFGVDPGAWYQPPFDPFASDPVIPEELPTSPLEPQVHHPAPIYPSATIFQSVSLSQRTPELDVSPPDAEMDRQTMTQEHEFPYRPPKNQRVGHARRISVTIKKHARVPSVG</sequence>
<feature type="region of interest" description="Disordered" evidence="6">
    <location>
        <begin position="386"/>
        <end position="424"/>
    </location>
</feature>
<evidence type="ECO:0000313" key="8">
    <source>
        <dbReference type="EMBL" id="KIJ63636.1"/>
    </source>
</evidence>
<keyword evidence="9" id="KW-1185">Reference proteome</keyword>
<evidence type="ECO:0000256" key="5">
    <source>
        <dbReference type="PROSITE-ProRule" id="PRU00723"/>
    </source>
</evidence>
<dbReference type="PROSITE" id="PS50103">
    <property type="entry name" value="ZF_C3H1"/>
    <property type="match status" value="2"/>
</dbReference>
<feature type="domain" description="C3H1-type" evidence="7">
    <location>
        <begin position="10"/>
        <end position="37"/>
    </location>
</feature>
<dbReference type="GO" id="GO:0008270">
    <property type="term" value="F:zinc ion binding"/>
    <property type="evidence" value="ECO:0007669"/>
    <property type="project" value="UniProtKB-KW"/>
</dbReference>
<keyword evidence="4 5" id="KW-0862">Zinc</keyword>
<protein>
    <recommendedName>
        <fullName evidence="7">C3H1-type domain-containing protein</fullName>
    </recommendedName>
</protein>
<name>A0A0C9WE61_9AGAM</name>
<dbReference type="HOGENOM" id="CLU_594463_0_0_1"/>
<dbReference type="InterPro" id="IPR000571">
    <property type="entry name" value="Znf_CCCH"/>
</dbReference>
<evidence type="ECO:0000256" key="2">
    <source>
        <dbReference type="ARBA" id="ARBA00022737"/>
    </source>
</evidence>
<dbReference type="InterPro" id="IPR041367">
    <property type="entry name" value="Znf-CCCH_4"/>
</dbReference>
<dbReference type="Gene3D" id="4.10.1000.10">
    <property type="entry name" value="Zinc finger, CCCH-type"/>
    <property type="match status" value="2"/>
</dbReference>
<dbReference type="SUPFAM" id="SSF90229">
    <property type="entry name" value="CCCH zinc finger"/>
    <property type="match status" value="1"/>
</dbReference>
<feature type="zinc finger region" description="C3H1-type" evidence="5">
    <location>
        <begin position="120"/>
        <end position="149"/>
    </location>
</feature>
<keyword evidence="2" id="KW-0677">Repeat</keyword>
<feature type="zinc finger region" description="C3H1-type" evidence="5">
    <location>
        <begin position="10"/>
        <end position="37"/>
    </location>
</feature>
<dbReference type="GO" id="GO:0003729">
    <property type="term" value="F:mRNA binding"/>
    <property type="evidence" value="ECO:0007669"/>
    <property type="project" value="InterPro"/>
</dbReference>
<dbReference type="AlphaFoldDB" id="A0A0C9WE61"/>
<dbReference type="InterPro" id="IPR036855">
    <property type="entry name" value="Znf_CCCH_sf"/>
</dbReference>
<evidence type="ECO:0000256" key="1">
    <source>
        <dbReference type="ARBA" id="ARBA00022723"/>
    </source>
</evidence>
<dbReference type="PANTHER" id="PTHR12547:SF18">
    <property type="entry name" value="PROTEIN TIS11"/>
    <property type="match status" value="1"/>
</dbReference>
<proteinExistence type="predicted"/>
<dbReference type="PANTHER" id="PTHR12547">
    <property type="entry name" value="CCCH ZINC FINGER/TIS11-RELATED"/>
    <property type="match status" value="1"/>
</dbReference>